<comment type="caution">
    <text evidence="2">The sequence shown here is derived from an EMBL/GenBank/DDBJ whole genome shotgun (WGS) entry which is preliminary data.</text>
</comment>
<dbReference type="STRING" id="3818.A0A445B3D4"/>
<evidence type="ECO:0000313" key="2">
    <source>
        <dbReference type="EMBL" id="RYR33161.1"/>
    </source>
</evidence>
<name>A0A445B3D4_ARAHY</name>
<sequence length="162" mass="18537">MLDGTPSNPQRGAQVILTNFHGRNLSFIFRLDFSCTNNEAEYENLTLGLKIAQEIGIKKLHVKGDSNLIIQHIQGGYGTKERSMALCREQVWRMMKVFDKILFEHVPRTENKHVDAIVTLGSRVTIQNGQHTLKHRTAKSSVRGERMSMEGKINDWQKPLHE</sequence>
<dbReference type="Proteomes" id="UP000289738">
    <property type="component" value="Chromosome A10"/>
</dbReference>
<evidence type="ECO:0000259" key="1">
    <source>
        <dbReference type="Pfam" id="PF13456"/>
    </source>
</evidence>
<dbReference type="CDD" id="cd09279">
    <property type="entry name" value="RNase_HI_like"/>
    <property type="match status" value="1"/>
</dbReference>
<dbReference type="Gene3D" id="3.30.420.10">
    <property type="entry name" value="Ribonuclease H-like superfamily/Ribonuclease H"/>
    <property type="match status" value="1"/>
</dbReference>
<dbReference type="GO" id="GO:0004523">
    <property type="term" value="F:RNA-DNA hybrid ribonuclease activity"/>
    <property type="evidence" value="ECO:0007669"/>
    <property type="project" value="InterPro"/>
</dbReference>
<dbReference type="InterPro" id="IPR036397">
    <property type="entry name" value="RNaseH_sf"/>
</dbReference>
<dbReference type="Pfam" id="PF13456">
    <property type="entry name" value="RVT_3"/>
    <property type="match status" value="1"/>
</dbReference>
<dbReference type="AlphaFoldDB" id="A0A445B3D4"/>
<reference evidence="2 3" key="1">
    <citation type="submission" date="2019-01" db="EMBL/GenBank/DDBJ databases">
        <title>Sequencing of cultivated peanut Arachis hypogaea provides insights into genome evolution and oil improvement.</title>
        <authorList>
            <person name="Chen X."/>
        </authorList>
    </citation>
    <scope>NUCLEOTIDE SEQUENCE [LARGE SCALE GENOMIC DNA]</scope>
    <source>
        <strain evidence="3">cv. Fuhuasheng</strain>
        <tissue evidence="2">Leaves</tissue>
    </source>
</reference>
<dbReference type="InterPro" id="IPR012337">
    <property type="entry name" value="RNaseH-like_sf"/>
</dbReference>
<accession>A0A445B3D4</accession>
<dbReference type="InterPro" id="IPR002156">
    <property type="entry name" value="RNaseH_domain"/>
</dbReference>
<feature type="domain" description="RNase H type-1" evidence="1">
    <location>
        <begin position="11"/>
        <end position="118"/>
    </location>
</feature>
<dbReference type="PANTHER" id="PTHR48475:SF1">
    <property type="entry name" value="RNASE H TYPE-1 DOMAIN-CONTAINING PROTEIN"/>
    <property type="match status" value="1"/>
</dbReference>
<evidence type="ECO:0000313" key="3">
    <source>
        <dbReference type="Proteomes" id="UP000289738"/>
    </source>
</evidence>
<dbReference type="GO" id="GO:0003676">
    <property type="term" value="F:nucleic acid binding"/>
    <property type="evidence" value="ECO:0007669"/>
    <property type="project" value="InterPro"/>
</dbReference>
<dbReference type="SUPFAM" id="SSF53098">
    <property type="entry name" value="Ribonuclease H-like"/>
    <property type="match status" value="1"/>
</dbReference>
<protein>
    <recommendedName>
        <fullName evidence="1">RNase H type-1 domain-containing protein</fullName>
    </recommendedName>
</protein>
<proteinExistence type="predicted"/>
<dbReference type="PANTHER" id="PTHR48475">
    <property type="entry name" value="RIBONUCLEASE H"/>
    <property type="match status" value="1"/>
</dbReference>
<keyword evidence="3" id="KW-1185">Reference proteome</keyword>
<dbReference type="EMBL" id="SDMP01000010">
    <property type="protein sequence ID" value="RYR33161.1"/>
    <property type="molecule type" value="Genomic_DNA"/>
</dbReference>
<gene>
    <name evidence="2" type="ORF">Ahy_A10g047725</name>
</gene>
<organism evidence="2 3">
    <name type="scientific">Arachis hypogaea</name>
    <name type="common">Peanut</name>
    <dbReference type="NCBI Taxonomy" id="3818"/>
    <lineage>
        <taxon>Eukaryota</taxon>
        <taxon>Viridiplantae</taxon>
        <taxon>Streptophyta</taxon>
        <taxon>Embryophyta</taxon>
        <taxon>Tracheophyta</taxon>
        <taxon>Spermatophyta</taxon>
        <taxon>Magnoliopsida</taxon>
        <taxon>eudicotyledons</taxon>
        <taxon>Gunneridae</taxon>
        <taxon>Pentapetalae</taxon>
        <taxon>rosids</taxon>
        <taxon>fabids</taxon>
        <taxon>Fabales</taxon>
        <taxon>Fabaceae</taxon>
        <taxon>Papilionoideae</taxon>
        <taxon>50 kb inversion clade</taxon>
        <taxon>dalbergioids sensu lato</taxon>
        <taxon>Dalbergieae</taxon>
        <taxon>Pterocarpus clade</taxon>
        <taxon>Arachis</taxon>
    </lineage>
</organism>